<feature type="domain" description="DUF559" evidence="1">
    <location>
        <begin position="191"/>
        <end position="268"/>
    </location>
</feature>
<dbReference type="Proteomes" id="UP001291912">
    <property type="component" value="Unassembled WGS sequence"/>
</dbReference>
<proteinExistence type="predicted"/>
<gene>
    <name evidence="2" type="ORF">R2Q92_04310</name>
</gene>
<comment type="caution">
    <text evidence="2">The sequence shown here is derived from an EMBL/GenBank/DDBJ whole genome shotgun (WGS) entry which is preliminary data.</text>
</comment>
<evidence type="ECO:0000313" key="2">
    <source>
        <dbReference type="EMBL" id="MDZ8161047.1"/>
    </source>
</evidence>
<evidence type="ECO:0000259" key="1">
    <source>
        <dbReference type="Pfam" id="PF04480"/>
    </source>
</evidence>
<dbReference type="EMBL" id="JAWJYN010000001">
    <property type="protein sequence ID" value="MDZ8161047.1"/>
    <property type="molecule type" value="Genomic_DNA"/>
</dbReference>
<evidence type="ECO:0000313" key="3">
    <source>
        <dbReference type="Proteomes" id="UP001291912"/>
    </source>
</evidence>
<accession>A0ABU5N4N2</accession>
<reference evidence="2 3" key="1">
    <citation type="submission" date="2023-10" db="EMBL/GenBank/DDBJ databases">
        <title>Microbacterium xanthum sp. nov., isolated from seaweed.</title>
        <authorList>
            <person name="Lee S.D."/>
        </authorList>
    </citation>
    <scope>NUCLEOTIDE SEQUENCE [LARGE SCALE GENOMIC DNA]</scope>
    <source>
        <strain evidence="2 3">KCTC 19124</strain>
    </source>
</reference>
<dbReference type="InterPro" id="IPR011335">
    <property type="entry name" value="Restrct_endonuc-II-like"/>
</dbReference>
<dbReference type="Gene3D" id="3.40.960.10">
    <property type="entry name" value="VSR Endonuclease"/>
    <property type="match status" value="1"/>
</dbReference>
<dbReference type="Pfam" id="PF04480">
    <property type="entry name" value="DUF559"/>
    <property type="match status" value="1"/>
</dbReference>
<dbReference type="RefSeq" id="WP_194423710.1">
    <property type="nucleotide sequence ID" value="NZ_BAAAPT010000001.1"/>
</dbReference>
<protein>
    <submittedName>
        <fullName evidence="2">DUF559 domain-containing protein</fullName>
    </submittedName>
</protein>
<keyword evidence="3" id="KW-1185">Reference proteome</keyword>
<organism evidence="2 3">
    <name type="scientific">Microbacterium aquimaris</name>
    <dbReference type="NCBI Taxonomy" id="459816"/>
    <lineage>
        <taxon>Bacteria</taxon>
        <taxon>Bacillati</taxon>
        <taxon>Actinomycetota</taxon>
        <taxon>Actinomycetes</taxon>
        <taxon>Micrococcales</taxon>
        <taxon>Microbacteriaceae</taxon>
        <taxon>Microbacterium</taxon>
    </lineage>
</organism>
<name>A0ABU5N4N2_9MICO</name>
<dbReference type="InterPro" id="IPR007569">
    <property type="entry name" value="DUF559"/>
</dbReference>
<dbReference type="SUPFAM" id="SSF52980">
    <property type="entry name" value="Restriction endonuclease-like"/>
    <property type="match status" value="1"/>
</dbReference>
<sequence length="284" mass="31126">MPRRAAPAPLLARRRELRAEGFTDRDLARAVSAGTLLRPRRNAYLPEGAPVDTVDAVSLGGLLTCTAELRRAGVFVMDQATLDVHLPHHASRVPEIARPVRRHWGRLIRSPHPGATSVEPLDAVACAVRCQGARAAVASIDSALHRGYLRRDDLPDLFHGLAGRYAVLLPLIDPRAESGPETLVRLILRSLGLRYEVQVQIVGVGRVDFLVEGWLIIECDSEEFHSDWDAQRRDRRRDQAAAARGFAVYRPIAEDIMWRSEDVVAAIRGLVSGPGGGGRAQCAV</sequence>